<dbReference type="GeneID" id="91090300"/>
<evidence type="ECO:0000256" key="4">
    <source>
        <dbReference type="ARBA" id="ARBA00022833"/>
    </source>
</evidence>
<comment type="cofactor">
    <cofactor evidence="1">
        <name>Zn(2+)</name>
        <dbReference type="ChEBI" id="CHEBI:29105"/>
    </cofactor>
</comment>
<dbReference type="PANTHER" id="PTHR30096:SF0">
    <property type="entry name" value="4,5-DOPA DIOXYGENASE EXTRADIOL-LIKE PROTEIN"/>
    <property type="match status" value="1"/>
</dbReference>
<keyword evidence="3" id="KW-0479">Metal-binding</keyword>
<evidence type="ECO:0000256" key="3">
    <source>
        <dbReference type="ARBA" id="ARBA00022723"/>
    </source>
</evidence>
<evidence type="ECO:0000259" key="6">
    <source>
        <dbReference type="Pfam" id="PF02900"/>
    </source>
</evidence>
<dbReference type="EMBL" id="CP143791">
    <property type="protein sequence ID" value="WVN90849.1"/>
    <property type="molecule type" value="Genomic_DNA"/>
</dbReference>
<organism evidence="7 8">
    <name type="scientific">Cryptococcus depauperatus CBS 7841</name>
    <dbReference type="NCBI Taxonomy" id="1295531"/>
    <lineage>
        <taxon>Eukaryota</taxon>
        <taxon>Fungi</taxon>
        <taxon>Dikarya</taxon>
        <taxon>Basidiomycota</taxon>
        <taxon>Agaricomycotina</taxon>
        <taxon>Tremellomycetes</taxon>
        <taxon>Tremellales</taxon>
        <taxon>Cryptococcaceae</taxon>
        <taxon>Cryptococcus</taxon>
    </lineage>
</organism>
<dbReference type="Pfam" id="PF02900">
    <property type="entry name" value="LigB"/>
    <property type="match status" value="1"/>
</dbReference>
<dbReference type="KEGG" id="cdep:91090300"/>
<dbReference type="Proteomes" id="UP000094043">
    <property type="component" value="Chromosome 8"/>
</dbReference>
<protein>
    <recommendedName>
        <fullName evidence="6">Extradiol ring-cleavage dioxygenase class III enzyme subunit B domain-containing protein</fullName>
    </recommendedName>
</protein>
<evidence type="ECO:0000313" key="7">
    <source>
        <dbReference type="EMBL" id="WVN90849.1"/>
    </source>
</evidence>
<keyword evidence="5" id="KW-0560">Oxidoreductase</keyword>
<reference evidence="7" key="3">
    <citation type="submission" date="2024-01" db="EMBL/GenBank/DDBJ databases">
        <authorList>
            <person name="Coelho M.A."/>
            <person name="David-Palma M."/>
            <person name="Shea T."/>
            <person name="Sun S."/>
            <person name="Cuomo C.A."/>
            <person name="Heitman J."/>
        </authorList>
    </citation>
    <scope>NUCLEOTIDE SEQUENCE</scope>
    <source>
        <strain evidence="7">CBS 7841</strain>
    </source>
</reference>
<sequence length="313" mass="34772">MFPVVGTFVIYYPHLCHTRFASQDTVRNTASKDGGGYTPSPTYSRILELSTALQNQLLPIMAAADQSNIGDVYFLSHGEPVRNEVVLGLGLGDLGTSGLSRINTNVLNPIVYDFYGFPKRYYQFQFHSRAEPSLQNEVIKALKEGDVNVSREDRGLDHGVWIPFRAAFGDEIKFPLVQVSLPASSDPRESIKLGQALSKLRNQGYSIVTTGHIIHNLRDVFSGKGMPYNEPFMKAISSALSSSDPIASTLNLMQQPMYKNAHPTDEHFYPLLVAIGATWPDDKCEVIYQGMVDIYGKDVEEGGLGWGMWQWTS</sequence>
<dbReference type="PANTHER" id="PTHR30096">
    <property type="entry name" value="4,5-DOPA DIOXYGENASE EXTRADIOL-LIKE PROTEIN"/>
    <property type="match status" value="1"/>
</dbReference>
<dbReference type="GO" id="GO:0008198">
    <property type="term" value="F:ferrous iron binding"/>
    <property type="evidence" value="ECO:0007669"/>
    <property type="project" value="InterPro"/>
</dbReference>
<name>A0AAJ8JYW2_9TREE</name>
<comment type="similarity">
    <text evidence="2">Belongs to the DODA-type extradiol aromatic ring-opening dioxygenase family.</text>
</comment>
<dbReference type="AlphaFoldDB" id="A0AAJ8JYW2"/>
<dbReference type="Gene3D" id="3.40.830.10">
    <property type="entry name" value="LigB-like"/>
    <property type="match status" value="1"/>
</dbReference>
<dbReference type="GO" id="GO:0016702">
    <property type="term" value="F:oxidoreductase activity, acting on single donors with incorporation of molecular oxygen, incorporation of two atoms of oxygen"/>
    <property type="evidence" value="ECO:0007669"/>
    <property type="project" value="UniProtKB-ARBA"/>
</dbReference>
<evidence type="ECO:0000313" key="8">
    <source>
        <dbReference type="Proteomes" id="UP000094043"/>
    </source>
</evidence>
<dbReference type="SUPFAM" id="SSF53213">
    <property type="entry name" value="LigB-like"/>
    <property type="match status" value="1"/>
</dbReference>
<dbReference type="CDD" id="cd07363">
    <property type="entry name" value="45_DOPA_Dioxygenase"/>
    <property type="match status" value="1"/>
</dbReference>
<reference evidence="7" key="1">
    <citation type="submission" date="2016-06" db="EMBL/GenBank/DDBJ databases">
        <authorList>
            <person name="Cuomo C."/>
            <person name="Litvintseva A."/>
            <person name="Heitman J."/>
            <person name="Chen Y."/>
            <person name="Sun S."/>
            <person name="Springer D."/>
            <person name="Dromer F."/>
            <person name="Young S."/>
            <person name="Zeng Q."/>
            <person name="Chapman S."/>
            <person name="Gujja S."/>
            <person name="Saif S."/>
            <person name="Birren B."/>
        </authorList>
    </citation>
    <scope>NUCLEOTIDE SEQUENCE</scope>
    <source>
        <strain evidence="7">CBS 7841</strain>
    </source>
</reference>
<dbReference type="InterPro" id="IPR004183">
    <property type="entry name" value="Xdiol_dOase_suB"/>
</dbReference>
<keyword evidence="8" id="KW-1185">Reference proteome</keyword>
<dbReference type="GO" id="GO:0008270">
    <property type="term" value="F:zinc ion binding"/>
    <property type="evidence" value="ECO:0007669"/>
    <property type="project" value="InterPro"/>
</dbReference>
<feature type="domain" description="Extradiol ring-cleavage dioxygenase class III enzyme subunit B" evidence="6">
    <location>
        <begin position="102"/>
        <end position="286"/>
    </location>
</feature>
<reference evidence="7" key="2">
    <citation type="journal article" date="2022" name="Elife">
        <title>Obligate sexual reproduction of a homothallic fungus closely related to the Cryptococcus pathogenic species complex.</title>
        <authorList>
            <person name="Passer A.R."/>
            <person name="Clancey S.A."/>
            <person name="Shea T."/>
            <person name="David-Palma M."/>
            <person name="Averette A.F."/>
            <person name="Boekhout T."/>
            <person name="Porcel B.M."/>
            <person name="Nowrousian M."/>
            <person name="Cuomo C.A."/>
            <person name="Sun S."/>
            <person name="Heitman J."/>
            <person name="Coelho M.A."/>
        </authorList>
    </citation>
    <scope>NUCLEOTIDE SEQUENCE</scope>
    <source>
        <strain evidence="7">CBS 7841</strain>
    </source>
</reference>
<dbReference type="RefSeq" id="XP_066071549.1">
    <property type="nucleotide sequence ID" value="XM_066215452.1"/>
</dbReference>
<dbReference type="InterPro" id="IPR014436">
    <property type="entry name" value="Extradiol_dOase_DODA"/>
</dbReference>
<evidence type="ECO:0000256" key="5">
    <source>
        <dbReference type="ARBA" id="ARBA00023002"/>
    </source>
</evidence>
<proteinExistence type="inferred from homology"/>
<gene>
    <name evidence="7" type="ORF">L203_106092</name>
</gene>
<evidence type="ECO:0000256" key="2">
    <source>
        <dbReference type="ARBA" id="ARBA00007581"/>
    </source>
</evidence>
<keyword evidence="4" id="KW-0862">Zinc</keyword>
<evidence type="ECO:0000256" key="1">
    <source>
        <dbReference type="ARBA" id="ARBA00001947"/>
    </source>
</evidence>
<accession>A0AAJ8JYW2</accession>